<evidence type="ECO:0000313" key="2">
    <source>
        <dbReference type="Proteomes" id="UP001221757"/>
    </source>
</evidence>
<keyword evidence="2" id="KW-1185">Reference proteome</keyword>
<protein>
    <submittedName>
        <fullName evidence="1">Uncharacterized protein</fullName>
    </submittedName>
</protein>
<name>A0AAD7GN14_MYCRO</name>
<organism evidence="1 2">
    <name type="scientific">Mycena rosella</name>
    <name type="common">Pink bonnet</name>
    <name type="synonym">Agaricus rosellus</name>
    <dbReference type="NCBI Taxonomy" id="1033263"/>
    <lineage>
        <taxon>Eukaryota</taxon>
        <taxon>Fungi</taxon>
        <taxon>Dikarya</taxon>
        <taxon>Basidiomycota</taxon>
        <taxon>Agaricomycotina</taxon>
        <taxon>Agaricomycetes</taxon>
        <taxon>Agaricomycetidae</taxon>
        <taxon>Agaricales</taxon>
        <taxon>Marasmiineae</taxon>
        <taxon>Mycenaceae</taxon>
        <taxon>Mycena</taxon>
    </lineage>
</organism>
<reference evidence="1" key="1">
    <citation type="submission" date="2023-03" db="EMBL/GenBank/DDBJ databases">
        <title>Massive genome expansion in bonnet fungi (Mycena s.s.) driven by repeated elements and novel gene families across ecological guilds.</title>
        <authorList>
            <consortium name="Lawrence Berkeley National Laboratory"/>
            <person name="Harder C.B."/>
            <person name="Miyauchi S."/>
            <person name="Viragh M."/>
            <person name="Kuo A."/>
            <person name="Thoen E."/>
            <person name="Andreopoulos B."/>
            <person name="Lu D."/>
            <person name="Skrede I."/>
            <person name="Drula E."/>
            <person name="Henrissat B."/>
            <person name="Morin E."/>
            <person name="Kohler A."/>
            <person name="Barry K."/>
            <person name="LaButti K."/>
            <person name="Morin E."/>
            <person name="Salamov A."/>
            <person name="Lipzen A."/>
            <person name="Mereny Z."/>
            <person name="Hegedus B."/>
            <person name="Baldrian P."/>
            <person name="Stursova M."/>
            <person name="Weitz H."/>
            <person name="Taylor A."/>
            <person name="Grigoriev I.V."/>
            <person name="Nagy L.G."/>
            <person name="Martin F."/>
            <person name="Kauserud H."/>
        </authorList>
    </citation>
    <scope>NUCLEOTIDE SEQUENCE</scope>
    <source>
        <strain evidence="1">CBHHK067</strain>
    </source>
</reference>
<dbReference type="Proteomes" id="UP001221757">
    <property type="component" value="Unassembled WGS sequence"/>
</dbReference>
<comment type="caution">
    <text evidence="1">The sequence shown here is derived from an EMBL/GenBank/DDBJ whole genome shotgun (WGS) entry which is preliminary data.</text>
</comment>
<dbReference type="AlphaFoldDB" id="A0AAD7GN14"/>
<accession>A0AAD7GN14</accession>
<evidence type="ECO:0000313" key="1">
    <source>
        <dbReference type="EMBL" id="KAJ7702690.1"/>
    </source>
</evidence>
<proteinExistence type="predicted"/>
<dbReference type="EMBL" id="JARKIE010000014">
    <property type="protein sequence ID" value="KAJ7702690.1"/>
    <property type="molecule type" value="Genomic_DNA"/>
</dbReference>
<sequence length="206" mass="23422">MLLSMHKQVLNNLGLRTWAFHLTQSRVHDRQPPSIDHSEDGRIIIVYVGPDSLDALKALAPRVGAYATIFDSGPQSCCMSLFLAGSLHLVRLDLPSDLPCWDGSWHIASPALSIHPPRILHQRIKYGATLRGPYSWLYRWLASRVYLGRRRQIPLRGLQRSRRPRWCSLMICVSQEFHTNCFINGCIQRRRSDGVTICQPLSLTVG</sequence>
<gene>
    <name evidence="1" type="ORF">B0H17DRAFT_118830</name>
</gene>